<dbReference type="GO" id="GO:0005737">
    <property type="term" value="C:cytoplasm"/>
    <property type="evidence" value="ECO:0000318"/>
    <property type="project" value="GO_Central"/>
</dbReference>
<dbReference type="PANTHER" id="PTHR13620">
    <property type="entry name" value="3-5 EXONUCLEASE"/>
    <property type="match status" value="1"/>
</dbReference>
<dbReference type="Gramene" id="PHT57523">
    <property type="protein sequence ID" value="PHT57523"/>
    <property type="gene ID" value="T459_35506"/>
</dbReference>
<reference evidence="4 5" key="1">
    <citation type="journal article" date="2014" name="Nat. Genet.">
        <title>Genome sequence of the hot pepper provides insights into the evolution of pungency in Capsicum species.</title>
        <authorList>
            <person name="Kim S."/>
            <person name="Park M."/>
            <person name="Yeom S.I."/>
            <person name="Kim Y.M."/>
            <person name="Lee J.M."/>
            <person name="Lee H.A."/>
            <person name="Seo E."/>
            <person name="Choi J."/>
            <person name="Cheong K."/>
            <person name="Kim K.T."/>
            <person name="Jung K."/>
            <person name="Lee G.W."/>
            <person name="Oh S.K."/>
            <person name="Bae C."/>
            <person name="Kim S.B."/>
            <person name="Lee H.Y."/>
            <person name="Kim S.Y."/>
            <person name="Kim M.S."/>
            <person name="Kang B.C."/>
            <person name="Jo Y.D."/>
            <person name="Yang H.B."/>
            <person name="Jeong H.J."/>
            <person name="Kang W.H."/>
            <person name="Kwon J.K."/>
            <person name="Shin C."/>
            <person name="Lim J.Y."/>
            <person name="Park J.H."/>
            <person name="Huh J.H."/>
            <person name="Kim J.S."/>
            <person name="Kim B.D."/>
            <person name="Cohen O."/>
            <person name="Paran I."/>
            <person name="Suh M.C."/>
            <person name="Lee S.B."/>
            <person name="Kim Y.K."/>
            <person name="Shin Y."/>
            <person name="Noh S.J."/>
            <person name="Park J."/>
            <person name="Seo Y.S."/>
            <person name="Kwon S.Y."/>
            <person name="Kim H.A."/>
            <person name="Park J.M."/>
            <person name="Kim H.J."/>
            <person name="Choi S.B."/>
            <person name="Bosland P.W."/>
            <person name="Reeves G."/>
            <person name="Jo S.H."/>
            <person name="Lee B.W."/>
            <person name="Cho H.T."/>
            <person name="Choi H.S."/>
            <person name="Lee M.S."/>
            <person name="Yu Y."/>
            <person name="Do Choi Y."/>
            <person name="Park B.S."/>
            <person name="van Deynze A."/>
            <person name="Ashrafi H."/>
            <person name="Hill T."/>
            <person name="Kim W.T."/>
            <person name="Pai H.S."/>
            <person name="Ahn H.K."/>
            <person name="Yeam I."/>
            <person name="Giovannoni J.J."/>
            <person name="Rose J.K."/>
            <person name="Sorensen I."/>
            <person name="Lee S.J."/>
            <person name="Kim R.W."/>
            <person name="Choi I.Y."/>
            <person name="Choi B.S."/>
            <person name="Lim J.S."/>
            <person name="Lee Y.H."/>
            <person name="Choi D."/>
        </authorList>
    </citation>
    <scope>NUCLEOTIDE SEQUENCE [LARGE SCALE GENOMIC DNA]</scope>
    <source>
        <strain evidence="5">cv. CM334</strain>
    </source>
</reference>
<proteinExistence type="predicted"/>
<keyword evidence="5" id="KW-1185">Reference proteome</keyword>
<dbReference type="SUPFAM" id="SSF53098">
    <property type="entry name" value="Ribonuclease H-like"/>
    <property type="match status" value="1"/>
</dbReference>
<evidence type="ECO:0000313" key="4">
    <source>
        <dbReference type="EMBL" id="PHT57523.1"/>
    </source>
</evidence>
<dbReference type="CDD" id="cd06141">
    <property type="entry name" value="WRN_exo"/>
    <property type="match status" value="1"/>
</dbReference>
<accession>A0A2G2XJ41</accession>
<protein>
    <recommendedName>
        <fullName evidence="3">3'-5' exonuclease domain-containing protein</fullName>
    </recommendedName>
</protein>
<dbReference type="Pfam" id="PF01612">
    <property type="entry name" value="DNA_pol_A_exo1"/>
    <property type="match status" value="1"/>
</dbReference>
<dbReference type="EMBL" id="AYRZ02002364">
    <property type="protein sequence ID" value="PHT57523.1"/>
    <property type="molecule type" value="Genomic_DNA"/>
</dbReference>
<evidence type="ECO:0000256" key="1">
    <source>
        <dbReference type="ARBA" id="ARBA00022722"/>
    </source>
</evidence>
<keyword evidence="1" id="KW-0540">Nuclease</keyword>
<evidence type="ECO:0000259" key="3">
    <source>
        <dbReference type="Pfam" id="PF01612"/>
    </source>
</evidence>
<dbReference type="OMA" id="DRRCILI"/>
<dbReference type="GO" id="GO:0008408">
    <property type="term" value="F:3'-5' exonuclease activity"/>
    <property type="evidence" value="ECO:0000318"/>
    <property type="project" value="GO_Central"/>
</dbReference>
<dbReference type="GO" id="GO:0005634">
    <property type="term" value="C:nucleus"/>
    <property type="evidence" value="ECO:0000318"/>
    <property type="project" value="GO_Central"/>
</dbReference>
<feature type="domain" description="3'-5' exonuclease" evidence="3">
    <location>
        <begin position="40"/>
        <end position="135"/>
    </location>
</feature>
<dbReference type="InterPro" id="IPR036397">
    <property type="entry name" value="RNaseH_sf"/>
</dbReference>
<dbReference type="GO" id="GO:0006139">
    <property type="term" value="P:nucleobase-containing compound metabolic process"/>
    <property type="evidence" value="ECO:0007669"/>
    <property type="project" value="InterPro"/>
</dbReference>
<dbReference type="Gene3D" id="3.30.420.10">
    <property type="entry name" value="Ribonuclease H-like superfamily/Ribonuclease H"/>
    <property type="match status" value="1"/>
</dbReference>
<gene>
    <name evidence="4" type="ORF">T459_35506</name>
</gene>
<organism evidence="4 5">
    <name type="scientific">Capsicum annuum</name>
    <name type="common">Capsicum pepper</name>
    <dbReference type="NCBI Taxonomy" id="4072"/>
    <lineage>
        <taxon>Eukaryota</taxon>
        <taxon>Viridiplantae</taxon>
        <taxon>Streptophyta</taxon>
        <taxon>Embryophyta</taxon>
        <taxon>Tracheophyta</taxon>
        <taxon>Spermatophyta</taxon>
        <taxon>Magnoliopsida</taxon>
        <taxon>eudicotyledons</taxon>
        <taxon>Gunneridae</taxon>
        <taxon>Pentapetalae</taxon>
        <taxon>asterids</taxon>
        <taxon>lamiids</taxon>
        <taxon>Solanales</taxon>
        <taxon>Solanaceae</taxon>
        <taxon>Solanoideae</taxon>
        <taxon>Capsiceae</taxon>
        <taxon>Capsicum</taxon>
    </lineage>
</organism>
<comment type="caution">
    <text evidence="4">The sequence shown here is derived from an EMBL/GenBank/DDBJ whole genome shotgun (WGS) entry which is preliminary data.</text>
</comment>
<evidence type="ECO:0000256" key="2">
    <source>
        <dbReference type="ARBA" id="ARBA00022801"/>
    </source>
</evidence>
<name>A0A2G2XJ41_CAPAN</name>
<evidence type="ECO:0000313" key="5">
    <source>
        <dbReference type="Proteomes" id="UP000222542"/>
    </source>
</evidence>
<dbReference type="Proteomes" id="UP000222542">
    <property type="component" value="Unassembled WGS sequence"/>
</dbReference>
<dbReference type="PANTHER" id="PTHR13620:SF117">
    <property type="entry name" value="WERNER SYNDROME-LIKE EXONUCLEASE"/>
    <property type="match status" value="1"/>
</dbReference>
<dbReference type="InterPro" id="IPR051132">
    <property type="entry name" value="3-5_Exonuclease_domain"/>
</dbReference>
<keyword evidence="2" id="KW-0378">Hydrolase</keyword>
<dbReference type="GO" id="GO:0003676">
    <property type="term" value="F:nucleic acid binding"/>
    <property type="evidence" value="ECO:0007669"/>
    <property type="project" value="InterPro"/>
</dbReference>
<dbReference type="InterPro" id="IPR002562">
    <property type="entry name" value="3'-5'_exonuclease_dom"/>
</dbReference>
<reference evidence="4 5" key="2">
    <citation type="journal article" date="2017" name="Genome Biol.">
        <title>New reference genome sequences of hot pepper reveal the massive evolution of plant disease-resistance genes by retroduplication.</title>
        <authorList>
            <person name="Kim S."/>
            <person name="Park J."/>
            <person name="Yeom S.I."/>
            <person name="Kim Y.M."/>
            <person name="Seo E."/>
            <person name="Kim K.T."/>
            <person name="Kim M.S."/>
            <person name="Lee J.M."/>
            <person name="Cheong K."/>
            <person name="Shin H.S."/>
            <person name="Kim S.B."/>
            <person name="Han K."/>
            <person name="Lee J."/>
            <person name="Park M."/>
            <person name="Lee H.A."/>
            <person name="Lee H.Y."/>
            <person name="Lee Y."/>
            <person name="Oh S."/>
            <person name="Lee J.H."/>
            <person name="Choi E."/>
            <person name="Choi E."/>
            <person name="Lee S.E."/>
            <person name="Jeon J."/>
            <person name="Kim H."/>
            <person name="Choi G."/>
            <person name="Song H."/>
            <person name="Lee J."/>
            <person name="Lee S.C."/>
            <person name="Kwon J.K."/>
            <person name="Lee H.Y."/>
            <person name="Koo N."/>
            <person name="Hong Y."/>
            <person name="Kim R.W."/>
            <person name="Kang W.H."/>
            <person name="Huh J.H."/>
            <person name="Kang B.C."/>
            <person name="Yang T.J."/>
            <person name="Lee Y.H."/>
            <person name="Bennetzen J.L."/>
            <person name="Choi D."/>
        </authorList>
    </citation>
    <scope>NUCLEOTIDE SEQUENCE [LARGE SCALE GENOMIC DNA]</scope>
    <source>
        <strain evidence="5">cv. CM334</strain>
    </source>
</reference>
<dbReference type="AlphaFoldDB" id="A0A2G2XJ41"/>
<sequence>MNFSSNMAEIYKVTFYGDQIGVTVTKDATVVNEWILQTMHIHGGGLVGLDIEWLPCFNPEENHPVALLQLCVERRCLLFQLLHKDAIPVFFVNFLRDPNFKFVGVGVKGDAEKLLRDHRLFVVNTLDLNGLALSVYGEEVYGEDGIEENGERGAWESDGEAIECNTE</sequence>
<dbReference type="STRING" id="4072.A0A2G2XJ41"/>
<dbReference type="InterPro" id="IPR012337">
    <property type="entry name" value="RNaseH-like_sf"/>
</dbReference>